<dbReference type="Proteomes" id="UP000005212">
    <property type="component" value="Plasmid unnamed32"/>
</dbReference>
<accession>I0FFA9</accession>
<organism evidence="1 2">
    <name type="scientific">Borrelia crocidurae (strain Achema)</name>
    <dbReference type="NCBI Taxonomy" id="1155096"/>
    <lineage>
        <taxon>Bacteria</taxon>
        <taxon>Pseudomonadati</taxon>
        <taxon>Spirochaetota</taxon>
        <taxon>Spirochaetia</taxon>
        <taxon>Spirochaetales</taxon>
        <taxon>Borreliaceae</taxon>
        <taxon>Borrelia</taxon>
    </lineage>
</organism>
<sequence>MSLCCSKNMEISERSNAGFTKTLISDKIQLVSFVH</sequence>
<evidence type="ECO:0000313" key="2">
    <source>
        <dbReference type="Proteomes" id="UP000005212"/>
    </source>
</evidence>
<name>I0FFA9_BORCA</name>
<proteinExistence type="predicted"/>
<dbReference type="AlphaFoldDB" id="I0FFA9"/>
<dbReference type="KEGG" id="bcw:Q7M_1167"/>
<protein>
    <submittedName>
        <fullName evidence="1">Uncharacterized protein</fullName>
    </submittedName>
</protein>
<dbReference type="HOGENOM" id="CLU_3363635_0_0_12"/>
<geneLocation type="plasmid" evidence="2">
    <name>unnamed32</name>
</geneLocation>
<keyword evidence="1" id="KW-0614">Plasmid</keyword>
<evidence type="ECO:0000313" key="1">
    <source>
        <dbReference type="EMBL" id="AFI32165.1"/>
    </source>
</evidence>
<reference evidence="1 2" key="1">
    <citation type="journal article" date="2012" name="J. Bacteriol.">
        <title>Complete Genome Sequence of Borrelia crocidurae.</title>
        <authorList>
            <person name="Elbir H."/>
            <person name="Gimenez G."/>
            <person name="Robert C."/>
            <person name="Bergstrom S."/>
            <person name="Cutler S."/>
            <person name="Raoult D."/>
            <person name="Drancourt M."/>
        </authorList>
    </citation>
    <scope>NUCLEOTIDE SEQUENCE [LARGE SCALE GENOMIC DNA]</scope>
    <source>
        <strain evidence="1 2">Achema</strain>
        <plasmid evidence="2">unnamed32</plasmid>
    </source>
</reference>
<gene>
    <name evidence="1" type="ordered locus">Q7M_1167</name>
</gene>
<dbReference type="EMBL" id="CP003458">
    <property type="protein sequence ID" value="AFI32165.1"/>
    <property type="molecule type" value="Genomic_DNA"/>
</dbReference>
<reference evidence="2" key="2">
    <citation type="submission" date="2012-03" db="EMBL/GenBank/DDBJ databases">
        <title>Complete genome sequence of Borrelia crocidurae.</title>
        <authorList>
            <person name="Elbir H."/>
            <person name="Gimenez G."/>
            <person name="Robert C."/>
            <person name="Raoult D."/>
            <person name="Drancourt M."/>
        </authorList>
    </citation>
    <scope>NUCLEOTIDE SEQUENCE [LARGE SCALE GENOMIC DNA]</scope>
    <source>
        <strain evidence="2">Achema</strain>
        <plasmid evidence="2">unnamed32</plasmid>
    </source>
</reference>